<comment type="caution">
    <text evidence="1">The sequence shown here is derived from an EMBL/GenBank/DDBJ whole genome shotgun (WGS) entry which is preliminary data.</text>
</comment>
<protein>
    <submittedName>
        <fullName evidence="1">Uncharacterized protein</fullName>
    </submittedName>
</protein>
<keyword evidence="2" id="KW-1185">Reference proteome</keyword>
<sequence>MLPTQTPFGGSADLVCRCEDVREVLSDPDRFSSARVLSDVGGELDEEARATMLARVEMRIAWGGAVHRLLAVAAMAGSTARARKPPVRARTG</sequence>
<dbReference type="AlphaFoldDB" id="A0A4Y3VQS7"/>
<evidence type="ECO:0000313" key="1">
    <source>
        <dbReference type="EMBL" id="GEC08039.1"/>
    </source>
</evidence>
<accession>A0A4Y3VQS7</accession>
<proteinExistence type="predicted"/>
<organism evidence="1 2">
    <name type="scientific">Streptomyces spinoverrucosus</name>
    <dbReference type="NCBI Taxonomy" id="284043"/>
    <lineage>
        <taxon>Bacteria</taxon>
        <taxon>Bacillati</taxon>
        <taxon>Actinomycetota</taxon>
        <taxon>Actinomycetes</taxon>
        <taxon>Kitasatosporales</taxon>
        <taxon>Streptomycetaceae</taxon>
        <taxon>Streptomyces</taxon>
    </lineage>
</organism>
<dbReference type="Proteomes" id="UP000317881">
    <property type="component" value="Unassembled WGS sequence"/>
</dbReference>
<name>A0A4Y3VQS7_9ACTN</name>
<reference evidence="1 2" key="1">
    <citation type="submission" date="2019-06" db="EMBL/GenBank/DDBJ databases">
        <title>Whole genome shotgun sequence of Streptomyces spinoverrucosus NBRC 14228.</title>
        <authorList>
            <person name="Hosoyama A."/>
            <person name="Uohara A."/>
            <person name="Ohji S."/>
            <person name="Ichikawa N."/>
        </authorList>
    </citation>
    <scope>NUCLEOTIDE SEQUENCE [LARGE SCALE GENOMIC DNA]</scope>
    <source>
        <strain evidence="1 2">NBRC 14228</strain>
    </source>
</reference>
<dbReference type="EMBL" id="BJND01000045">
    <property type="protein sequence ID" value="GEC08039.1"/>
    <property type="molecule type" value="Genomic_DNA"/>
</dbReference>
<gene>
    <name evidence="1" type="ORF">SSP24_56940</name>
</gene>
<evidence type="ECO:0000313" key="2">
    <source>
        <dbReference type="Proteomes" id="UP000317881"/>
    </source>
</evidence>